<dbReference type="EMBL" id="CP002330">
    <property type="protein sequence ID" value="ADQ44931.1"/>
    <property type="molecule type" value="Genomic_DNA"/>
</dbReference>
<dbReference type="AlphaFoldDB" id="E4SC06"/>
<dbReference type="PIRSF" id="PIRSF006425">
    <property type="entry name" value="UCP006425_WD40"/>
    <property type="match status" value="1"/>
</dbReference>
<organism evidence="1 2">
    <name type="scientific">Caldicellulosiruptor kronotskyensis (strain DSM 18902 / VKM B-2412 / 2002)</name>
    <dbReference type="NCBI Taxonomy" id="632348"/>
    <lineage>
        <taxon>Bacteria</taxon>
        <taxon>Bacillati</taxon>
        <taxon>Bacillota</taxon>
        <taxon>Bacillota incertae sedis</taxon>
        <taxon>Caldicellulosiruptorales</taxon>
        <taxon>Caldicellulosiruptoraceae</taxon>
        <taxon>Caldicellulosiruptor</taxon>
    </lineage>
</organism>
<keyword evidence="2" id="KW-1185">Reference proteome</keyword>
<dbReference type="InterPro" id="IPR019198">
    <property type="entry name" value="Beta_propeller_containing"/>
</dbReference>
<evidence type="ECO:0000313" key="1">
    <source>
        <dbReference type="EMBL" id="ADQ44931.1"/>
    </source>
</evidence>
<dbReference type="Proteomes" id="UP000006835">
    <property type="component" value="Chromosome"/>
</dbReference>
<name>E4SC06_CALK2</name>
<reference evidence="1 2" key="2">
    <citation type="journal article" date="2011" name="J. Bacteriol.">
        <title>Complete genome sequences for the anaerobic, extremely thermophilic plant biomass-degrading bacteria Caldicellulosiruptor hydrothermalis, Caldicellulosiruptor kristjanssonii, Caldicellulosiruptor kronotskyensis, Caldicellulosiruptor owensenis, and Caldicellulosiruptor lactoaceticus.</title>
        <authorList>
            <person name="Blumer-Schuette S.E."/>
            <person name="Ozdemir I."/>
            <person name="Mistry D."/>
            <person name="Lucas S."/>
            <person name="Lapidus A."/>
            <person name="Cheng J.F."/>
            <person name="Goodwin L.A."/>
            <person name="Pitluck S."/>
            <person name="Land M.L."/>
            <person name="Hauser L.J."/>
            <person name="Woyke T."/>
            <person name="Mikhailova N."/>
            <person name="Pati A."/>
            <person name="Kyrpides N.C."/>
            <person name="Ivanova N."/>
            <person name="Detter J.C."/>
            <person name="Walston-Davenport K."/>
            <person name="Han S."/>
            <person name="Adams M.W."/>
            <person name="Kelly R.M."/>
        </authorList>
    </citation>
    <scope>NUCLEOTIDE SEQUENCE [LARGE SCALE GENOMIC DNA]</scope>
    <source>
        <strain evidence="2">DSM 18902 / VKM B-2412 / 2002</strain>
    </source>
</reference>
<dbReference type="OrthoDB" id="9778998at2"/>
<sequence length="639" mass="73852">MMKKRFLGMMVALFIILSILSSGINFVMSDQSKPKSFLQKVGTFSNFKKLVDEAQKKNPYMGSGENIMYESAPDFVIKDENKEGSESFYSQTNVQVMGVDEADIAKTDGQYIYIAKPYPKIKDNGIVIVKAYPPEEMKVLSKIKLSDEFYPEEFYVDGRYLVVICEKEKIVDREPVIQKNNFPDIDTKKIKVYVPYQLLIETYCIVYDISDKSNPKEIRRVSISGRYLTSRKIGTSLYIVTEKQFPYRIYANKSYSEQDFKPYFSDSITGDSKKIYISFDRIKYIPDFINYGITVIGSFDIESEDEICVECVLGGGDIVYCSQENLYLCSEVIKKVYWPEKWEDNTRPWYSYVRKTMISRFELSKGKINLEAASVISGKVLNQFSMDEQDGYFRIATTGERLYFLEKNYDYFNAVYVLDKNLRVVGKIDNIAKGERIYSARFIGKRLYLVTFKELDPFFVIDLEDPHNPKVLGYFKIPGYSTYLHPYDENHIIGFGRDAEDLDERYAIPLGLKIAMFNVEDVENPKELFKVIIGGKGTYSELLNNHKALLFDKTKNIFAFPVEVYDKKGHNFTGAFVYSIDLKEGFVLRGKISHEIDDGYCEKIDRLLYIGDVLYSVSNSMIKASSLESFKEIARLRLD</sequence>
<dbReference type="HOGENOM" id="CLU_015706_0_0_9"/>
<protein>
    <submittedName>
        <fullName evidence="1">Beta propeller domain</fullName>
    </submittedName>
</protein>
<dbReference type="InterPro" id="IPR014441">
    <property type="entry name" value="UCP006425_b-propeller"/>
</dbReference>
<dbReference type="Pfam" id="PF09826">
    <property type="entry name" value="Beta_propel"/>
    <property type="match status" value="1"/>
</dbReference>
<gene>
    <name evidence="1" type="ordered locus">Calkro_0010</name>
</gene>
<dbReference type="RefSeq" id="WP_013429089.1">
    <property type="nucleotide sequence ID" value="NC_014720.1"/>
</dbReference>
<dbReference type="PATRIC" id="fig|632348.3.peg.10"/>
<evidence type="ECO:0000313" key="2">
    <source>
        <dbReference type="Proteomes" id="UP000006835"/>
    </source>
</evidence>
<accession>E4SC06</accession>
<reference key="1">
    <citation type="submission" date="2010-11" db="EMBL/GenBank/DDBJ databases">
        <title>Complete sequence of Caldicellulosiruptor kronotskyensis 2002.</title>
        <authorList>
            <consortium name="US DOE Joint Genome Institute"/>
            <person name="Lucas S."/>
            <person name="Copeland A."/>
            <person name="Lapidus A."/>
            <person name="Cheng J.-F."/>
            <person name="Bruce D."/>
            <person name="Goodwin L."/>
            <person name="Pitluck S."/>
            <person name="Davenport K."/>
            <person name="Detter J.C."/>
            <person name="Han C."/>
            <person name="Tapia R."/>
            <person name="Land M."/>
            <person name="Hauser L."/>
            <person name="Jeffries C."/>
            <person name="Kyrpides N."/>
            <person name="Ivanova N."/>
            <person name="Mikhailova N."/>
            <person name="Blumer-Schuette S.E."/>
            <person name="Kelly R.M."/>
            <person name="Woyke T."/>
        </authorList>
    </citation>
    <scope>NUCLEOTIDE SEQUENCE</scope>
    <source>
        <strain>2002</strain>
    </source>
</reference>
<dbReference type="KEGG" id="ckn:Calkro_0010"/>
<proteinExistence type="predicted"/>